<proteinExistence type="predicted"/>
<dbReference type="Proteomes" id="UP001017257">
    <property type="component" value="Plasmid pR24_1"/>
</dbReference>
<evidence type="ECO:0000313" key="2">
    <source>
        <dbReference type="Proteomes" id="UP001017257"/>
    </source>
</evidence>
<name>A0ABY5S2D5_9HYPH</name>
<accession>A0ABY5S2D5</accession>
<reference evidence="1" key="1">
    <citation type="submission" date="2022-08" db="EMBL/GenBank/DDBJ databases">
        <title>Microvirga terrae sp. nov., isolated from soil.</title>
        <authorList>
            <person name="Kim K.H."/>
            <person name="Seo Y.L."/>
            <person name="Kim J.M."/>
            <person name="Lee J.K."/>
            <person name="Han D.M."/>
            <person name="Jeon C.O."/>
        </authorList>
    </citation>
    <scope>NUCLEOTIDE SEQUENCE</scope>
    <source>
        <strain evidence="1">R24</strain>
        <plasmid evidence="1">pR24_1</plasmid>
    </source>
</reference>
<sequence>MDRWHRAKNDNEWIERELIRAYMKLELMAPDDNDCRAVAVGQFGRIEVRLMDLPRNRRTPSVPPLWLEVFSCYDGGPIDSYGCFVLGEKELAAAVEMISDAQRYAESDF</sequence>
<dbReference type="EMBL" id="CP102846">
    <property type="protein sequence ID" value="UVF22572.1"/>
    <property type="molecule type" value="Genomic_DNA"/>
</dbReference>
<organism evidence="1 2">
    <name type="scientific">Microvirga terrae</name>
    <dbReference type="NCBI Taxonomy" id="2740529"/>
    <lineage>
        <taxon>Bacteria</taxon>
        <taxon>Pseudomonadati</taxon>
        <taxon>Pseudomonadota</taxon>
        <taxon>Alphaproteobacteria</taxon>
        <taxon>Hyphomicrobiales</taxon>
        <taxon>Methylobacteriaceae</taxon>
        <taxon>Microvirga</taxon>
    </lineage>
</organism>
<keyword evidence="2" id="KW-1185">Reference proteome</keyword>
<dbReference type="RefSeq" id="WP_173944987.1">
    <property type="nucleotide sequence ID" value="NZ_CP102846.1"/>
</dbReference>
<geneLocation type="plasmid" evidence="1 2">
    <name>pR24_1</name>
</geneLocation>
<protein>
    <submittedName>
        <fullName evidence="1">Uncharacterized protein</fullName>
    </submittedName>
</protein>
<evidence type="ECO:0000313" key="1">
    <source>
        <dbReference type="EMBL" id="UVF22572.1"/>
    </source>
</evidence>
<keyword evidence="1" id="KW-0614">Plasmid</keyword>
<gene>
    <name evidence="1" type="ORF">HPT29_025880</name>
</gene>